<gene>
    <name evidence="2" type="ORF">AOQ84DRAFT_398975</name>
</gene>
<dbReference type="InterPro" id="IPR050587">
    <property type="entry name" value="GNT1/Glycosyltrans_8"/>
</dbReference>
<dbReference type="InterPro" id="IPR029044">
    <property type="entry name" value="Nucleotide-diphossugar_trans"/>
</dbReference>
<protein>
    <submittedName>
        <fullName evidence="2">Glycosyltransferase family 8 protein</fullName>
    </submittedName>
</protein>
<keyword evidence="2" id="KW-0808">Transferase</keyword>
<sequence length="414" mass="46253">MAPSTPKHAYATLITRSSYLAGVILLAYTLHKHSPSHPLIVLYTPSSLHASCITALESESCHSNLILHPIEPLLPPSSDPKNLIAERFADTWTKLRVFELRSLPYTKICFLDADMLVLHDPSTLFDTELPGDDGILATHVCVCNLDHDPWASPSWTPQNCAYTGLAHPSALTHPTPVTPDTRLEHQLLNSGMFVFAPSGGLCERLMKTFQNAGSETLAAYKFPDQDFLTQFFKGKWRSVGYQFNALKTMRYWHPDMWDDGSVCCLHYIVDKPWAARVGEDGVAGYKGKDGVTHRWWWEEFEKWEKDRESEKELIETVRQHVAGKDGGSREELRALGSQAQAFAKNKGTEEPEQRTHGPVLRKKMLGERGHGPVVRNPGEAANNERTLWTNSPQEDAGGKRSRPGSTSSEGPRAD</sequence>
<feature type="compositionally biased region" description="Polar residues" evidence="1">
    <location>
        <begin position="403"/>
        <end position="414"/>
    </location>
</feature>
<dbReference type="AlphaFoldDB" id="A0A8E2EXI1"/>
<dbReference type="OrthoDB" id="2014201at2759"/>
<feature type="compositionally biased region" description="Basic and acidic residues" evidence="1">
    <location>
        <begin position="346"/>
        <end position="355"/>
    </location>
</feature>
<dbReference type="Pfam" id="PF01501">
    <property type="entry name" value="Glyco_transf_8"/>
    <property type="match status" value="1"/>
</dbReference>
<dbReference type="EMBL" id="KV750056">
    <property type="protein sequence ID" value="OCL06488.1"/>
    <property type="molecule type" value="Genomic_DNA"/>
</dbReference>
<organism evidence="2 3">
    <name type="scientific">Glonium stellatum</name>
    <dbReference type="NCBI Taxonomy" id="574774"/>
    <lineage>
        <taxon>Eukaryota</taxon>
        <taxon>Fungi</taxon>
        <taxon>Dikarya</taxon>
        <taxon>Ascomycota</taxon>
        <taxon>Pezizomycotina</taxon>
        <taxon>Dothideomycetes</taxon>
        <taxon>Pleosporomycetidae</taxon>
        <taxon>Gloniales</taxon>
        <taxon>Gloniaceae</taxon>
        <taxon>Glonium</taxon>
    </lineage>
</organism>
<dbReference type="Gene3D" id="3.90.550.10">
    <property type="entry name" value="Spore Coat Polysaccharide Biosynthesis Protein SpsA, Chain A"/>
    <property type="match status" value="1"/>
</dbReference>
<evidence type="ECO:0000256" key="1">
    <source>
        <dbReference type="SAM" id="MobiDB-lite"/>
    </source>
</evidence>
<accession>A0A8E2EXI1</accession>
<dbReference type="PANTHER" id="PTHR11183">
    <property type="entry name" value="GLYCOGENIN SUBFAMILY MEMBER"/>
    <property type="match status" value="1"/>
</dbReference>
<proteinExistence type="predicted"/>
<evidence type="ECO:0000313" key="2">
    <source>
        <dbReference type="EMBL" id="OCL06488.1"/>
    </source>
</evidence>
<reference evidence="2 3" key="1">
    <citation type="journal article" date="2016" name="Nat. Commun.">
        <title>Ectomycorrhizal ecology is imprinted in the genome of the dominant symbiotic fungus Cenococcum geophilum.</title>
        <authorList>
            <consortium name="DOE Joint Genome Institute"/>
            <person name="Peter M."/>
            <person name="Kohler A."/>
            <person name="Ohm R.A."/>
            <person name="Kuo A."/>
            <person name="Krutzmann J."/>
            <person name="Morin E."/>
            <person name="Arend M."/>
            <person name="Barry K.W."/>
            <person name="Binder M."/>
            <person name="Choi C."/>
            <person name="Clum A."/>
            <person name="Copeland A."/>
            <person name="Grisel N."/>
            <person name="Haridas S."/>
            <person name="Kipfer T."/>
            <person name="LaButti K."/>
            <person name="Lindquist E."/>
            <person name="Lipzen A."/>
            <person name="Maire R."/>
            <person name="Meier B."/>
            <person name="Mihaltcheva S."/>
            <person name="Molinier V."/>
            <person name="Murat C."/>
            <person name="Poggeler S."/>
            <person name="Quandt C.A."/>
            <person name="Sperisen C."/>
            <person name="Tritt A."/>
            <person name="Tisserant E."/>
            <person name="Crous P.W."/>
            <person name="Henrissat B."/>
            <person name="Nehls U."/>
            <person name="Egli S."/>
            <person name="Spatafora J.W."/>
            <person name="Grigoriev I.V."/>
            <person name="Martin F.M."/>
        </authorList>
    </citation>
    <scope>NUCLEOTIDE SEQUENCE [LARGE SCALE GENOMIC DNA]</scope>
    <source>
        <strain evidence="2 3">CBS 207.34</strain>
    </source>
</reference>
<dbReference type="GO" id="GO:0016757">
    <property type="term" value="F:glycosyltransferase activity"/>
    <property type="evidence" value="ECO:0007669"/>
    <property type="project" value="InterPro"/>
</dbReference>
<keyword evidence="3" id="KW-1185">Reference proteome</keyword>
<dbReference type="InterPro" id="IPR002495">
    <property type="entry name" value="Glyco_trans_8"/>
</dbReference>
<feature type="compositionally biased region" description="Polar residues" evidence="1">
    <location>
        <begin position="383"/>
        <end position="393"/>
    </location>
</feature>
<evidence type="ECO:0000313" key="3">
    <source>
        <dbReference type="Proteomes" id="UP000250140"/>
    </source>
</evidence>
<dbReference type="SUPFAM" id="SSF53448">
    <property type="entry name" value="Nucleotide-diphospho-sugar transferases"/>
    <property type="match status" value="1"/>
</dbReference>
<feature type="region of interest" description="Disordered" evidence="1">
    <location>
        <begin position="341"/>
        <end position="414"/>
    </location>
</feature>
<name>A0A8E2EXI1_9PEZI</name>
<dbReference type="Proteomes" id="UP000250140">
    <property type="component" value="Unassembled WGS sequence"/>
</dbReference>